<evidence type="ECO:0000313" key="1">
    <source>
        <dbReference type="EMBL" id="MEL1243389.1"/>
    </source>
</evidence>
<evidence type="ECO:0000313" key="2">
    <source>
        <dbReference type="Proteomes" id="UP001464555"/>
    </source>
</evidence>
<accession>A0ABU9HTG0</accession>
<name>A0ABU9HTG0_9FLAO</name>
<reference evidence="1 2" key="1">
    <citation type="submission" date="2024-04" db="EMBL/GenBank/DDBJ databases">
        <title>Flavobacterium sp. DGU11 16S ribosomal RNA gene Genome sequencing and assembly.</title>
        <authorList>
            <person name="Park S."/>
        </authorList>
    </citation>
    <scope>NUCLEOTIDE SEQUENCE [LARGE SCALE GENOMIC DNA]</scope>
    <source>
        <strain evidence="1 2">DGU11</strain>
    </source>
</reference>
<dbReference type="EMBL" id="JBBYHR010000002">
    <property type="protein sequence ID" value="MEL1243389.1"/>
    <property type="molecule type" value="Genomic_DNA"/>
</dbReference>
<gene>
    <name evidence="1" type="ORF">AAEO56_03875</name>
</gene>
<protein>
    <recommendedName>
        <fullName evidence="3">YARHG domain-containing protein</fullName>
    </recommendedName>
</protein>
<keyword evidence="2" id="KW-1185">Reference proteome</keyword>
<dbReference type="RefSeq" id="WP_341695710.1">
    <property type="nucleotide sequence ID" value="NZ_JBBYHR010000002.1"/>
</dbReference>
<organism evidence="1 2">
    <name type="scientific">Flavobacterium arundinis</name>
    <dbReference type="NCBI Taxonomy" id="3139143"/>
    <lineage>
        <taxon>Bacteria</taxon>
        <taxon>Pseudomonadati</taxon>
        <taxon>Bacteroidota</taxon>
        <taxon>Flavobacteriia</taxon>
        <taxon>Flavobacteriales</taxon>
        <taxon>Flavobacteriaceae</taxon>
        <taxon>Flavobacterium</taxon>
    </lineage>
</organism>
<sequence>MIKQNRIAAFWFGLFLSVILVQTTSARSFSPGADFVEKPLTIRSKIKEGTEYCLLSYNELSLQVVISSISSYENSNVAGLRLLKNAQPISEWFYTAAGYPENEFKLFYSESLKSYYLIQSLDVDEWEKYDVYYIESNKVTFEGTYEPVSKQAYVFYESPAWYYRDSHTTLSREGNKTRFTYVDDHEKEVLEFLKYVANEKPDTEEEAVDEQQRTEYLKPLTSKLSTFDWEKGFVPQYVYNISFDFNEDNKKEAFEINWQKRSIKPLNVSAQQLRKDDHYKDNIVFKGDTLLILGPDYGRGPDEIQGTYKFTISKNYNVALLSAYTDFRFTNSSFQLKKYGNEVTCFGSEDYFLYNGANAIRLEDFTFDRFDKRDKQYDYGRRYTLNGLYEIVLKKEGTTNSIFNSCSPLPNTKELDMLVKSNPVTVKNVQKYNDMAFYFQGIVSEFESLRYELFQCSLFLLHKVLNAFPDRIVAWLNFGDVRWESAAIYKSYDKQAFDAYNKYLELMKAQGKDMNKVPARVYQRLEEYKKDKNINGKK</sequence>
<proteinExistence type="predicted"/>
<dbReference type="Proteomes" id="UP001464555">
    <property type="component" value="Unassembled WGS sequence"/>
</dbReference>
<comment type="caution">
    <text evidence="1">The sequence shown here is derived from an EMBL/GenBank/DDBJ whole genome shotgun (WGS) entry which is preliminary data.</text>
</comment>
<evidence type="ECO:0008006" key="3">
    <source>
        <dbReference type="Google" id="ProtNLM"/>
    </source>
</evidence>